<reference evidence="17" key="1">
    <citation type="submission" date="2021-01" db="EMBL/GenBank/DDBJ databases">
        <authorList>
            <consortium name="Genoscope - CEA"/>
            <person name="William W."/>
        </authorList>
    </citation>
    <scope>NUCLEOTIDE SEQUENCE</scope>
</reference>
<accession>A0A8S1L482</accession>
<dbReference type="EC" id="3.6.4.13" evidence="3"/>
<evidence type="ECO:0000259" key="15">
    <source>
        <dbReference type="PROSITE" id="PS51194"/>
    </source>
</evidence>
<evidence type="ECO:0000256" key="2">
    <source>
        <dbReference type="ARBA" id="ARBA00009334"/>
    </source>
</evidence>
<feature type="compositionally biased region" description="Polar residues" evidence="13">
    <location>
        <begin position="762"/>
        <end position="795"/>
    </location>
</feature>
<evidence type="ECO:0000259" key="16">
    <source>
        <dbReference type="PROSITE" id="PS51195"/>
    </source>
</evidence>
<organism evidence="17 18">
    <name type="scientific">Paramecium primaurelia</name>
    <dbReference type="NCBI Taxonomy" id="5886"/>
    <lineage>
        <taxon>Eukaryota</taxon>
        <taxon>Sar</taxon>
        <taxon>Alveolata</taxon>
        <taxon>Ciliophora</taxon>
        <taxon>Intramacronucleata</taxon>
        <taxon>Oligohymenophorea</taxon>
        <taxon>Peniculida</taxon>
        <taxon>Parameciidae</taxon>
        <taxon>Paramecium</taxon>
    </lineage>
</organism>
<feature type="compositionally biased region" description="Acidic residues" evidence="13">
    <location>
        <begin position="1047"/>
        <end position="1056"/>
    </location>
</feature>
<dbReference type="PROSITE" id="PS00039">
    <property type="entry name" value="DEAD_ATP_HELICASE"/>
    <property type="match status" value="1"/>
</dbReference>
<protein>
    <recommendedName>
        <fullName evidence="3">RNA helicase</fullName>
        <ecNumber evidence="3">3.6.4.13</ecNumber>
    </recommendedName>
</protein>
<evidence type="ECO:0000313" key="17">
    <source>
        <dbReference type="EMBL" id="CAD8062287.1"/>
    </source>
</evidence>
<comment type="caution">
    <text evidence="17">The sequence shown here is derived from an EMBL/GenBank/DDBJ whole genome shotgun (WGS) entry which is preliminary data.</text>
</comment>
<dbReference type="GO" id="GO:0003724">
    <property type="term" value="F:RNA helicase activity"/>
    <property type="evidence" value="ECO:0007669"/>
    <property type="project" value="UniProtKB-EC"/>
</dbReference>
<dbReference type="CDD" id="cd18787">
    <property type="entry name" value="SF2_C_DEAD"/>
    <property type="match status" value="1"/>
</dbReference>
<comment type="function">
    <text evidence="11">ATP-dependent RNA helicase required for 60S ribosomal subunit synthesis. Involved in efficient pre-rRNA processing, predominantly at site A3, which is necessary for the normal formation of 25S and 5.8S rRNAs.</text>
</comment>
<dbReference type="GO" id="GO:0016787">
    <property type="term" value="F:hydrolase activity"/>
    <property type="evidence" value="ECO:0007669"/>
    <property type="project" value="UniProtKB-KW"/>
</dbReference>
<keyword evidence="18" id="KW-1185">Reference proteome</keyword>
<evidence type="ECO:0000256" key="12">
    <source>
        <dbReference type="PROSITE-ProRule" id="PRU00552"/>
    </source>
</evidence>
<dbReference type="PROSITE" id="PS51194">
    <property type="entry name" value="HELICASE_CTER"/>
    <property type="match status" value="1"/>
</dbReference>
<dbReference type="Pfam" id="PF00270">
    <property type="entry name" value="DEAD"/>
    <property type="match status" value="1"/>
</dbReference>
<sequence>MYQFHQNQDLNYDEFDPDNLDIEDVVKQRWKQRKGNVVGMQNNRLPPIRKKFIDPIISQTRQIEEFLKINQISFKTPDGKLPADPFLSWDCLKLPPKLKNVIDQLKFNYPTPIQSVVFPLILSGYDVIGVAETGSGKTFGYLLPGLIQLSGQSYPNNFRNQINGPEMLILAPTRELVMQITQQVKQFMRPGEVANAYGGLNRDEQAQQIKQNPTILVACPGRLKDFLDSGIVDLSKVTYLVIDEADRLLDMGFEDDVRYIVQQTRFDRQTVFFSATWPKAVRNLSFDFCAENPIYIQVGRSNLTINKNIDQEIICLYNNEKLQTLLDILDQLKITDKVLIFAETRMSCEQLSVDMTNEGYYAVALHGDKTQRQRDEIMSYYKKGDTKLLCATDLAQRGLDVSDITVVINYDFPKYIDDYIHRIGRTGRAGRKGRAFSFFSFEKDSPQMARELLKLNNIHSIKFNFQLMQEIANGIKQYRDPNTLKGTMKYGGQIMTHKNNPKFNMPYLTQEERSKLYMQPHQYENVQNRNRQKQYQGQDHQRRTHGQYNNRQYQKEENFYQQQFRDQGHNNQRRYQDQNYRPFQQGEQSDFQRQSREDYLDYDKVNGRQGNQRNQQTRFGNQGQDYQQQNYGQQNNQYENNRMYQENQMNQFDQNRQRKFLYPDKDQQFSNNRDQFQENRMQFNYRNDQSNNDQRNLVDTYHRQQNHQKDYQFDQQRDYNNNNQRDYRQQQNYRNQNDYQQSYGQRQGFNNQREDNQTEFYRNQNPNQKYWGDNNNRQGFTQRQNDQQFMKTSPPDNYRDKNFDYQSRTNERINQDGRRGNQFSWQQQTNYQDNQKFNNQNNDHNRPNNRRNFVDVSESQNDKQQIRIDQFQQAESIIEPNFNNFKFNEDQNQDNNKNNDYNQNQYHPNQEQNRRFNIIENDQEQRINSNTQQPTINRFYDNQKQSPNIQIHQTRLEYSNEQQFEQKQVPNTFFNERSQNQPQVFDRQNNQNQGSLQDQKMDQLPFENQRQNNQRPNFIQQQFQNNNFRQSQSDQQTFNRNERIQDEQQENDDDDNKYDFTKYSLQVEDNCKQFEPQQVQKSNEQDINNSRKNSNQQENQNQEQYNVDSQVQY</sequence>
<dbReference type="InterPro" id="IPR014001">
    <property type="entry name" value="Helicase_ATP-bd"/>
</dbReference>
<dbReference type="SMART" id="SM00490">
    <property type="entry name" value="HELICc"/>
    <property type="match status" value="1"/>
</dbReference>
<feature type="compositionally biased region" description="Polar residues" evidence="13">
    <location>
        <begin position="1076"/>
        <end position="1087"/>
    </location>
</feature>
<dbReference type="InterPro" id="IPR001650">
    <property type="entry name" value="Helicase_C-like"/>
</dbReference>
<keyword evidence="4" id="KW-0690">Ribosome biogenesis</keyword>
<dbReference type="PANTHER" id="PTHR47958">
    <property type="entry name" value="ATP-DEPENDENT RNA HELICASE DBP3"/>
    <property type="match status" value="1"/>
</dbReference>
<dbReference type="PROSITE" id="PS51195">
    <property type="entry name" value="Q_MOTIF"/>
    <property type="match status" value="1"/>
</dbReference>
<evidence type="ECO:0000259" key="14">
    <source>
        <dbReference type="PROSITE" id="PS51192"/>
    </source>
</evidence>
<dbReference type="InterPro" id="IPR044742">
    <property type="entry name" value="DEAD/DEAH_RhlB"/>
</dbReference>
<feature type="region of interest" description="Disordered" evidence="13">
    <location>
        <begin position="603"/>
        <end position="627"/>
    </location>
</feature>
<evidence type="ECO:0000313" key="18">
    <source>
        <dbReference type="Proteomes" id="UP000688137"/>
    </source>
</evidence>
<evidence type="ECO:0000256" key="6">
    <source>
        <dbReference type="ARBA" id="ARBA00022741"/>
    </source>
</evidence>
<comment type="similarity">
    <text evidence="2">Belongs to the DEAD box helicase family. DDX5/DBP2 subfamily.</text>
</comment>
<dbReference type="EMBL" id="CAJJDM010000032">
    <property type="protein sequence ID" value="CAD8062287.1"/>
    <property type="molecule type" value="Genomic_DNA"/>
</dbReference>
<feature type="region of interest" description="Disordered" evidence="13">
    <location>
        <begin position="762"/>
        <end position="803"/>
    </location>
</feature>
<keyword evidence="6" id="KW-0547">Nucleotide-binding</keyword>
<feature type="domain" description="Helicase ATP-binding" evidence="14">
    <location>
        <begin position="118"/>
        <end position="295"/>
    </location>
</feature>
<evidence type="ECO:0000256" key="7">
    <source>
        <dbReference type="ARBA" id="ARBA00022801"/>
    </source>
</evidence>
<feature type="region of interest" description="Disordered" evidence="13">
    <location>
        <begin position="1076"/>
        <end position="1113"/>
    </location>
</feature>
<feature type="compositionally biased region" description="Low complexity" evidence="13">
    <location>
        <begin position="1088"/>
        <end position="1106"/>
    </location>
</feature>
<evidence type="ECO:0000256" key="11">
    <source>
        <dbReference type="ARBA" id="ARBA00037449"/>
    </source>
</evidence>
<keyword evidence="5" id="KW-0698">rRNA processing</keyword>
<feature type="region of interest" description="Disordered" evidence="13">
    <location>
        <begin position="885"/>
        <end position="907"/>
    </location>
</feature>
<evidence type="ECO:0000256" key="10">
    <source>
        <dbReference type="ARBA" id="ARBA00023242"/>
    </source>
</evidence>
<dbReference type="GO" id="GO:0005524">
    <property type="term" value="F:ATP binding"/>
    <property type="evidence" value="ECO:0007669"/>
    <property type="project" value="UniProtKB-KW"/>
</dbReference>
<feature type="compositionally biased region" description="Low complexity" evidence="13">
    <location>
        <begin position="832"/>
        <end position="842"/>
    </location>
</feature>
<feature type="domain" description="Helicase C-terminal" evidence="15">
    <location>
        <begin position="324"/>
        <end position="471"/>
    </location>
</feature>
<proteinExistence type="inferred from homology"/>
<dbReference type="CDD" id="cd00268">
    <property type="entry name" value="DEADc"/>
    <property type="match status" value="1"/>
</dbReference>
<name>A0A8S1L482_PARPR</name>
<keyword evidence="8" id="KW-0347">Helicase</keyword>
<dbReference type="InterPro" id="IPR011545">
    <property type="entry name" value="DEAD/DEAH_box_helicase_dom"/>
</dbReference>
<evidence type="ECO:0000256" key="9">
    <source>
        <dbReference type="ARBA" id="ARBA00022840"/>
    </source>
</evidence>
<comment type="subcellular location">
    <subcellularLocation>
        <location evidence="1">Nucleus</location>
        <location evidence="1">Nucleolus</location>
    </subcellularLocation>
</comment>
<dbReference type="InterPro" id="IPR014014">
    <property type="entry name" value="RNA_helicase_DEAD_Q_motif"/>
</dbReference>
<evidence type="ECO:0000256" key="3">
    <source>
        <dbReference type="ARBA" id="ARBA00012552"/>
    </source>
</evidence>
<dbReference type="InterPro" id="IPR000629">
    <property type="entry name" value="RNA-helicase_DEAD-box_CS"/>
</dbReference>
<keyword evidence="9" id="KW-0067">ATP-binding</keyword>
<dbReference type="SMART" id="SM00487">
    <property type="entry name" value="DEXDc"/>
    <property type="match status" value="1"/>
</dbReference>
<dbReference type="OMA" id="SFDFCAE"/>
<feature type="compositionally biased region" description="Low complexity" evidence="13">
    <location>
        <begin position="893"/>
        <end position="906"/>
    </location>
</feature>
<dbReference type="Proteomes" id="UP000688137">
    <property type="component" value="Unassembled WGS sequence"/>
</dbReference>
<evidence type="ECO:0000256" key="13">
    <source>
        <dbReference type="SAM" id="MobiDB-lite"/>
    </source>
</evidence>
<evidence type="ECO:0000256" key="8">
    <source>
        <dbReference type="ARBA" id="ARBA00022806"/>
    </source>
</evidence>
<feature type="region of interest" description="Disordered" evidence="13">
    <location>
        <begin position="1029"/>
        <end position="1058"/>
    </location>
</feature>
<evidence type="ECO:0000256" key="4">
    <source>
        <dbReference type="ARBA" id="ARBA00022517"/>
    </source>
</evidence>
<feature type="region of interest" description="Disordered" evidence="13">
    <location>
        <begin position="832"/>
        <end position="864"/>
    </location>
</feature>
<dbReference type="Pfam" id="PF00271">
    <property type="entry name" value="Helicase_C"/>
    <property type="match status" value="1"/>
</dbReference>
<feature type="compositionally biased region" description="Low complexity" evidence="13">
    <location>
        <begin position="607"/>
        <end position="627"/>
    </location>
</feature>
<evidence type="ECO:0000256" key="1">
    <source>
        <dbReference type="ARBA" id="ARBA00004604"/>
    </source>
</evidence>
<dbReference type="GO" id="GO:0003676">
    <property type="term" value="F:nucleic acid binding"/>
    <property type="evidence" value="ECO:0007669"/>
    <property type="project" value="InterPro"/>
</dbReference>
<evidence type="ECO:0000256" key="5">
    <source>
        <dbReference type="ARBA" id="ARBA00022552"/>
    </source>
</evidence>
<keyword evidence="7" id="KW-0378">Hydrolase</keyword>
<dbReference type="AlphaFoldDB" id="A0A8S1L482"/>
<gene>
    <name evidence="17" type="ORF">PPRIM_AZ9-3.1.T0330061</name>
</gene>
<dbReference type="PROSITE" id="PS51192">
    <property type="entry name" value="HELICASE_ATP_BIND_1"/>
    <property type="match status" value="1"/>
</dbReference>
<feature type="short sequence motif" description="Q motif" evidence="12">
    <location>
        <begin position="87"/>
        <end position="115"/>
    </location>
</feature>
<keyword evidence="10" id="KW-0539">Nucleus</keyword>
<feature type="domain" description="DEAD-box RNA helicase Q" evidence="16">
    <location>
        <begin position="87"/>
        <end position="115"/>
    </location>
</feature>